<evidence type="ECO:0000313" key="7">
    <source>
        <dbReference type="EMBL" id="KPC59287.1"/>
    </source>
</evidence>
<dbReference type="InterPro" id="IPR036388">
    <property type="entry name" value="WH-like_DNA-bd_sf"/>
</dbReference>
<dbReference type="SUPFAM" id="SSF88659">
    <property type="entry name" value="Sigma3 and sigma4 domains of RNA polymerase sigma factors"/>
    <property type="match status" value="1"/>
</dbReference>
<evidence type="ECO:0000256" key="1">
    <source>
        <dbReference type="ARBA" id="ARBA00010641"/>
    </source>
</evidence>
<keyword evidence="4" id="KW-0238">DNA-binding</keyword>
<evidence type="ECO:0000256" key="3">
    <source>
        <dbReference type="ARBA" id="ARBA00023082"/>
    </source>
</evidence>
<dbReference type="InterPro" id="IPR039425">
    <property type="entry name" value="RNA_pol_sigma-70-like"/>
</dbReference>
<comment type="caution">
    <text evidence="7">The sequence shown here is derived from an EMBL/GenBank/DDBJ whole genome shotgun (WGS) entry which is preliminary data.</text>
</comment>
<dbReference type="GO" id="GO:0006352">
    <property type="term" value="P:DNA-templated transcription initiation"/>
    <property type="evidence" value="ECO:0007669"/>
    <property type="project" value="InterPro"/>
</dbReference>
<dbReference type="GO" id="GO:0003677">
    <property type="term" value="F:DNA binding"/>
    <property type="evidence" value="ECO:0007669"/>
    <property type="project" value="UniProtKB-KW"/>
</dbReference>
<proteinExistence type="inferred from homology"/>
<evidence type="ECO:0000256" key="5">
    <source>
        <dbReference type="ARBA" id="ARBA00023163"/>
    </source>
</evidence>
<evidence type="ECO:0000256" key="6">
    <source>
        <dbReference type="SAM" id="MobiDB-lite"/>
    </source>
</evidence>
<evidence type="ECO:0000256" key="4">
    <source>
        <dbReference type="ARBA" id="ARBA00023125"/>
    </source>
</evidence>
<keyword evidence="3" id="KW-0731">Sigma factor</keyword>
<reference evidence="8" key="1">
    <citation type="submission" date="2015-07" db="EMBL/GenBank/DDBJ databases">
        <authorList>
            <person name="Ju K.-S."/>
            <person name="Doroghazi J.R."/>
            <person name="Metcalf W.W."/>
        </authorList>
    </citation>
    <scope>NUCLEOTIDE SEQUENCE [LARGE SCALE GENOMIC DNA]</scope>
    <source>
        <strain evidence="8">NRRL ISP-5002</strain>
    </source>
</reference>
<gene>
    <name evidence="7" type="ORF">ADL29_35035</name>
</gene>
<evidence type="ECO:0000256" key="2">
    <source>
        <dbReference type="ARBA" id="ARBA00023015"/>
    </source>
</evidence>
<organism evidence="7 8">
    <name type="scientific">Streptomyces chattanoogensis</name>
    <dbReference type="NCBI Taxonomy" id="66876"/>
    <lineage>
        <taxon>Bacteria</taxon>
        <taxon>Bacillati</taxon>
        <taxon>Actinomycetota</taxon>
        <taxon>Actinomycetes</taxon>
        <taxon>Kitasatosporales</taxon>
        <taxon>Streptomycetaceae</taxon>
        <taxon>Streptomyces</taxon>
    </lineage>
</organism>
<dbReference type="GO" id="GO:0016987">
    <property type="term" value="F:sigma factor activity"/>
    <property type="evidence" value="ECO:0007669"/>
    <property type="project" value="UniProtKB-KW"/>
</dbReference>
<evidence type="ECO:0000313" key="8">
    <source>
        <dbReference type="Proteomes" id="UP000037982"/>
    </source>
</evidence>
<feature type="region of interest" description="Disordered" evidence="6">
    <location>
        <begin position="240"/>
        <end position="308"/>
    </location>
</feature>
<dbReference type="Proteomes" id="UP000037982">
    <property type="component" value="Unassembled WGS sequence"/>
</dbReference>
<dbReference type="InterPro" id="IPR013324">
    <property type="entry name" value="RNA_pol_sigma_r3/r4-like"/>
</dbReference>
<dbReference type="PANTHER" id="PTHR43133:SF8">
    <property type="entry name" value="RNA POLYMERASE SIGMA FACTOR HI_1459-RELATED"/>
    <property type="match status" value="1"/>
</dbReference>
<dbReference type="RefSeq" id="WP_107095163.1">
    <property type="nucleotide sequence ID" value="NZ_LGKG01000185.1"/>
</dbReference>
<dbReference type="AlphaFoldDB" id="A0A0N0XSL9"/>
<evidence type="ECO:0008006" key="9">
    <source>
        <dbReference type="Google" id="ProtNLM"/>
    </source>
</evidence>
<dbReference type="SUPFAM" id="SSF88946">
    <property type="entry name" value="Sigma2 domain of RNA polymerase sigma factors"/>
    <property type="match status" value="1"/>
</dbReference>
<protein>
    <recommendedName>
        <fullName evidence="9">RNA polymerase sigma factor 70 region 4 type 2 domain-containing protein</fullName>
    </recommendedName>
</protein>
<dbReference type="InterPro" id="IPR013325">
    <property type="entry name" value="RNA_pol_sigma_r2"/>
</dbReference>
<keyword evidence="8" id="KW-1185">Reference proteome</keyword>
<dbReference type="Gene3D" id="1.10.1740.10">
    <property type="match status" value="1"/>
</dbReference>
<feature type="compositionally biased region" description="Basic residues" evidence="6">
    <location>
        <begin position="285"/>
        <end position="294"/>
    </location>
</feature>
<sequence length="308" mass="33274">MTQRKRKPTPDPAPAPSSPSAELTPSAAFDDLCRRHSALLIRQAYLLTGRPRLARRAVRRAFQRAWQRWPEVAVDADPAGWVRATAYEYALSPWHRFRPRRRVTVKGGTPEDRALLCAFVELPASYRRTLLLHDGVGLGLYETAAEVEASTAAAAGRLMHARERLAGELPELGLAGQSPVRQGQMLQARLSRLAAAHEVTVPAPRAVRTGSARTVRWTTGAALGLTGLITAATVLTVLTAPDRSAPPPRRPAAQSATATRPATATVTRSATPAVQAEREGVRRPPSVRKGRGGRLHVPAEARLTPGLR</sequence>
<dbReference type="Gene3D" id="1.10.10.10">
    <property type="entry name" value="Winged helix-like DNA-binding domain superfamily/Winged helix DNA-binding domain"/>
    <property type="match status" value="1"/>
</dbReference>
<comment type="similarity">
    <text evidence="1">Belongs to the sigma-70 factor family. ECF subfamily.</text>
</comment>
<dbReference type="PATRIC" id="fig|66876.3.peg.7717"/>
<keyword evidence="2" id="KW-0805">Transcription regulation</keyword>
<dbReference type="PANTHER" id="PTHR43133">
    <property type="entry name" value="RNA POLYMERASE ECF-TYPE SIGMA FACTO"/>
    <property type="match status" value="1"/>
</dbReference>
<name>A0A0N0XSL9_9ACTN</name>
<feature type="compositionally biased region" description="Low complexity" evidence="6">
    <location>
        <begin position="251"/>
        <end position="273"/>
    </location>
</feature>
<keyword evidence="5" id="KW-0804">Transcription</keyword>
<feature type="region of interest" description="Disordered" evidence="6">
    <location>
        <begin position="1"/>
        <end position="24"/>
    </location>
</feature>
<dbReference type="EMBL" id="LGKG01000185">
    <property type="protein sequence ID" value="KPC59287.1"/>
    <property type="molecule type" value="Genomic_DNA"/>
</dbReference>
<accession>A0A0N0XSL9</accession>